<evidence type="ECO:0000313" key="5">
    <source>
        <dbReference type="EMBL" id="QCR15176.1"/>
    </source>
</evidence>
<evidence type="ECO:0000313" key="7">
    <source>
        <dbReference type="Proteomes" id="UP000034298"/>
    </source>
</evidence>
<keyword evidence="1" id="KW-1133">Transmembrane helix</keyword>
<evidence type="ECO:0000256" key="1">
    <source>
        <dbReference type="SAM" id="Phobius"/>
    </source>
</evidence>
<dbReference type="EMBL" id="JJPM01000161">
    <property type="protein sequence ID" value="KKG74771.1"/>
    <property type="molecule type" value="Genomic_DNA"/>
</dbReference>
<dbReference type="EMBL" id="CP029709">
    <property type="protein sequence ID" value="QCR15176.1"/>
    <property type="molecule type" value="Genomic_DNA"/>
</dbReference>
<keyword evidence="1" id="KW-0472">Membrane</keyword>
<feature type="transmembrane region" description="Helical" evidence="1">
    <location>
        <begin position="7"/>
        <end position="26"/>
    </location>
</feature>
<feature type="transmembrane region" description="Helical" evidence="1">
    <location>
        <begin position="32"/>
        <end position="48"/>
    </location>
</feature>
<dbReference type="RefSeq" id="WP_048039776.1">
    <property type="nucleotide sequence ID" value="NZ_CP029709.1"/>
</dbReference>
<dbReference type="Proteomes" id="UP000300067">
    <property type="component" value="Chromosome"/>
</dbReference>
<evidence type="ECO:0000313" key="4">
    <source>
        <dbReference type="EMBL" id="KKH31780.1"/>
    </source>
</evidence>
<dbReference type="Proteomes" id="UP000034227">
    <property type="component" value="Unassembled WGS sequence"/>
</dbReference>
<reference evidence="5 8" key="2">
    <citation type="submission" date="2018-05" db="EMBL/GenBank/DDBJ databases">
        <title>Methanosarcina gilichinskyana sp. nov., a novel methanogenic archaeon isolated from Holocene permafrost, North East Russia.</title>
        <authorList>
            <person name="Oshurkova V."/>
            <person name="Meer M."/>
            <person name="Bochkareva O."/>
            <person name="Shcherbakova V."/>
        </authorList>
    </citation>
    <scope>NUCLEOTIDE SEQUENCE [LARGE SCALE GENOMIC DNA]</scope>
    <source>
        <strain evidence="5 8">JL01</strain>
    </source>
</reference>
<dbReference type="AlphaFoldDB" id="A0A0F8F385"/>
<protein>
    <submittedName>
        <fullName evidence="2">Uncharacterized protein</fullName>
    </submittedName>
</protein>
<sequence>MDIKKIISHIQVVLIIIAAVTVFIITDENEKGIAALTVIAIVAAVLSLQQSIEANQKTEKALELTEKTLKLTVTEQKTKDLKERLNLFYYPVYDYQNSTIGLGFGNLNDKRADFTRAVSFRYLAIGDTKEKLEKFLDKKGKTEEDSNELKKVLKNDILVCEKAIQEYQKIIDKLNT</sequence>
<dbReference type="EMBL" id="JJQD01000033">
    <property type="protein sequence ID" value="KKH31780.1"/>
    <property type="molecule type" value="Genomic_DNA"/>
</dbReference>
<evidence type="ECO:0000313" key="8">
    <source>
        <dbReference type="Proteomes" id="UP000300067"/>
    </source>
</evidence>
<keyword evidence="1" id="KW-0812">Transmembrane</keyword>
<accession>A0A0F8F385</accession>
<organism evidence="2 7">
    <name type="scientific">Methanosarcina mazei</name>
    <name type="common">Methanosarcina frisia</name>
    <dbReference type="NCBI Taxonomy" id="2209"/>
    <lineage>
        <taxon>Archaea</taxon>
        <taxon>Methanobacteriati</taxon>
        <taxon>Methanobacteriota</taxon>
        <taxon>Stenosarchaea group</taxon>
        <taxon>Methanomicrobia</taxon>
        <taxon>Methanosarcinales</taxon>
        <taxon>Methanosarcinaceae</taxon>
        <taxon>Methanosarcina</taxon>
    </lineage>
</organism>
<dbReference type="GeneID" id="300255776"/>
<name>A0A0F8F385_METMZ</name>
<dbReference type="Proteomes" id="UP000034298">
    <property type="component" value="Unassembled WGS sequence"/>
</dbReference>
<proteinExistence type="predicted"/>
<evidence type="ECO:0000313" key="3">
    <source>
        <dbReference type="EMBL" id="KKG74771.1"/>
    </source>
</evidence>
<dbReference type="EMBL" id="JJPC01000034">
    <property type="protein sequence ID" value="KKG36759.1"/>
    <property type="molecule type" value="Genomic_DNA"/>
</dbReference>
<dbReference type="PATRIC" id="fig|2209.49.peg.2082"/>
<reference evidence="6 7" key="1">
    <citation type="journal article" date="2015" name="ISME J.">
        <title>Genomic and phenotypic differentiation among Methanosarcina mazei populations from Columbia River sediment.</title>
        <authorList>
            <person name="Youngblut N.D."/>
            <person name="Wirth J.S."/>
            <person name="Henriksen J.R."/>
            <person name="Smith M."/>
            <person name="Simon H."/>
            <person name="Metcalf W.W."/>
            <person name="Whitaker R.J."/>
        </authorList>
    </citation>
    <scope>NUCLEOTIDE SEQUENCE [LARGE SCALE GENOMIC DNA]</scope>
    <source>
        <strain evidence="4 6">1.F.A.2.8</strain>
        <strain evidence="2 7">3.F.A.1B.1</strain>
        <strain evidence="3">3.H.A.1A.1</strain>
    </source>
</reference>
<evidence type="ECO:0000313" key="2">
    <source>
        <dbReference type="EMBL" id="KKG36759.1"/>
    </source>
</evidence>
<gene>
    <name evidence="5" type="ORF">DKM28_03105</name>
    <name evidence="2" type="ORF">DU30_04850</name>
    <name evidence="3" type="ORF">DU43_03610</name>
    <name evidence="4" type="ORF">DU58_09795</name>
</gene>
<evidence type="ECO:0000313" key="6">
    <source>
        <dbReference type="Proteomes" id="UP000034227"/>
    </source>
</evidence>